<dbReference type="InterPro" id="IPR011564">
    <property type="entry name" value="Telomer_end-bd_POT1/Cdc13"/>
</dbReference>
<dbReference type="Pfam" id="PF02765">
    <property type="entry name" value="POT1"/>
    <property type="match status" value="1"/>
</dbReference>
<dbReference type="EMBL" id="KN822142">
    <property type="protein sequence ID" value="KIM55037.1"/>
    <property type="molecule type" value="Genomic_DNA"/>
</dbReference>
<dbReference type="OrthoDB" id="2186770at2759"/>
<evidence type="ECO:0000256" key="5">
    <source>
        <dbReference type="ARBA" id="ARBA00022454"/>
    </source>
</evidence>
<dbReference type="AlphaFoldDB" id="A0A0C2ZR14"/>
<feature type="region of interest" description="Disordered" evidence="9">
    <location>
        <begin position="1"/>
        <end position="21"/>
    </location>
</feature>
<comment type="similarity">
    <text evidence="3">Belongs to the telombin family.</text>
</comment>
<feature type="domain" description="Telomeric single stranded DNA binding POT1/Cdc13" evidence="10">
    <location>
        <begin position="318"/>
        <end position="473"/>
    </location>
</feature>
<dbReference type="Gene3D" id="2.40.50.140">
    <property type="entry name" value="Nucleic acid-binding proteins"/>
    <property type="match status" value="3"/>
</dbReference>
<feature type="compositionally biased region" description="Basic and acidic residues" evidence="9">
    <location>
        <begin position="1"/>
        <end position="15"/>
    </location>
</feature>
<dbReference type="GO" id="GO:0098505">
    <property type="term" value="F:G-rich strand telomeric DNA binding"/>
    <property type="evidence" value="ECO:0007669"/>
    <property type="project" value="TreeGrafter"/>
</dbReference>
<evidence type="ECO:0000256" key="3">
    <source>
        <dbReference type="ARBA" id="ARBA00008442"/>
    </source>
</evidence>
<dbReference type="GO" id="GO:0016233">
    <property type="term" value="P:telomere capping"/>
    <property type="evidence" value="ECO:0007669"/>
    <property type="project" value="TreeGrafter"/>
</dbReference>
<evidence type="ECO:0000259" key="10">
    <source>
        <dbReference type="SMART" id="SM00976"/>
    </source>
</evidence>
<dbReference type="PANTHER" id="PTHR14513">
    <property type="entry name" value="PROTECTION OF TELOMERES 1"/>
    <property type="match status" value="1"/>
</dbReference>
<dbReference type="GO" id="GO:0010521">
    <property type="term" value="F:telomerase inhibitor activity"/>
    <property type="evidence" value="ECO:0007669"/>
    <property type="project" value="TreeGrafter"/>
</dbReference>
<gene>
    <name evidence="11" type="ORF">SCLCIDRAFT_1221440</name>
</gene>
<evidence type="ECO:0000256" key="8">
    <source>
        <dbReference type="ARBA" id="ARBA00023242"/>
    </source>
</evidence>
<keyword evidence="8" id="KW-0539">Nucleus</keyword>
<keyword evidence="6" id="KW-0779">Telomere</keyword>
<feature type="compositionally biased region" description="Polar residues" evidence="9">
    <location>
        <begin position="279"/>
        <end position="301"/>
    </location>
</feature>
<dbReference type="InterPro" id="IPR012340">
    <property type="entry name" value="NA-bd_OB-fold"/>
</dbReference>
<keyword evidence="7" id="KW-0238">DNA-binding</keyword>
<dbReference type="InterPro" id="IPR028389">
    <property type="entry name" value="POT1"/>
</dbReference>
<evidence type="ECO:0000256" key="9">
    <source>
        <dbReference type="SAM" id="MobiDB-lite"/>
    </source>
</evidence>
<evidence type="ECO:0000256" key="2">
    <source>
        <dbReference type="ARBA" id="ARBA00004574"/>
    </source>
</evidence>
<keyword evidence="12" id="KW-1185">Reference proteome</keyword>
<evidence type="ECO:0000256" key="6">
    <source>
        <dbReference type="ARBA" id="ARBA00022895"/>
    </source>
</evidence>
<dbReference type="InParanoid" id="A0A0C2ZR14"/>
<dbReference type="GO" id="GO:0000783">
    <property type="term" value="C:nuclear telomere cap complex"/>
    <property type="evidence" value="ECO:0007669"/>
    <property type="project" value="TreeGrafter"/>
</dbReference>
<accession>A0A0C2ZR14</accession>
<name>A0A0C2ZR14_9AGAM</name>
<evidence type="ECO:0000256" key="7">
    <source>
        <dbReference type="ARBA" id="ARBA00023125"/>
    </source>
</evidence>
<feature type="region of interest" description="Disordered" evidence="9">
    <location>
        <begin position="206"/>
        <end position="239"/>
    </location>
</feature>
<reference evidence="12" key="2">
    <citation type="submission" date="2015-01" db="EMBL/GenBank/DDBJ databases">
        <title>Evolutionary Origins and Diversification of the Mycorrhizal Mutualists.</title>
        <authorList>
            <consortium name="DOE Joint Genome Institute"/>
            <consortium name="Mycorrhizal Genomics Consortium"/>
            <person name="Kohler A."/>
            <person name="Kuo A."/>
            <person name="Nagy L.G."/>
            <person name="Floudas D."/>
            <person name="Copeland A."/>
            <person name="Barry K.W."/>
            <person name="Cichocki N."/>
            <person name="Veneault-Fourrey C."/>
            <person name="LaButti K."/>
            <person name="Lindquist E.A."/>
            <person name="Lipzen A."/>
            <person name="Lundell T."/>
            <person name="Morin E."/>
            <person name="Murat C."/>
            <person name="Riley R."/>
            <person name="Ohm R."/>
            <person name="Sun H."/>
            <person name="Tunlid A."/>
            <person name="Henrissat B."/>
            <person name="Grigoriev I.V."/>
            <person name="Hibbett D.S."/>
            <person name="Martin F."/>
        </authorList>
    </citation>
    <scope>NUCLEOTIDE SEQUENCE [LARGE SCALE GENOMIC DNA]</scope>
    <source>
        <strain evidence="12">Foug A</strain>
    </source>
</reference>
<sequence length="981" mass="110726">MKRSAHPELENEPKQLRCSPSTTDDLFHCSRKRTLQDLHLPNDDSGFVEGRVFMIWPPANGARRLNLEVAADQRFEVVISSRRREALSFRPNDRICLAFKGAKIEPRKESNAPGLLPFTLKYSDGIAIKYLNGTNAGKVINTWEELTPEEDWFDPGAFRRVSDIMMKDVSHIKVPSPPRDKDNTLAMLPTALPVGSPMSHQVLKQQYNDHGTDVRSSKAKRRKRKRQGREMLTSGTLPSNQLGVAAFPQLHQETNNEPVVATEIRPGILAADRASSIGQCNSASIQPPGSTDSSPQTTGKKSSLLLEPGFRTEMGDSFTALNAVRKGQAMVNVIGVVIQVNAPKRTTTNEWSSSFVIVDPSIYSSQGLSDVGIGVTCFQKKYVEWLPQVDRGDVVILRKLKITEFKGVLKAVGYSDKLRWAVYDHATNNIQLAKRGDAPEGEAIDNGTGYFFTPFWKPSDDGAELKYCRQLFIWQEGLQGAEREIIRIQCTARPQKEHRLLSDVSPDVSTHGFFNCTVEILQSFSNDCGSQTVYVTDYTSNPHIYPVRRTWCSPALYDRVFPVEMWDEARDMAQLMHAGEYWYLYNVRARLNASGYTEGKMRTSEKTTQLSEDDADRNPRLKALLARKKEFLECIGPDFHSPNFFPYKFLQDVDSEIVFFSCAVEILFIDYDCSDDVSIYATDYTFNPNLPERVSTAEWAHGLNHRILRIKLDDVQAKMAREVHAGGFYRIMNLRFIQKGNDPGNHGRLGGEDRLIFPLTDLEPEKYPTLKADKEKWQRELMLDGISLTDAPTTETIVARYEPATRMSNPLPHTRDSTIHQVLISPTCPSKFTVVARVVDFFPFFLEEASVLHCVKCKSTPPLAHKACPKCDNMIETHCKWCYCLYLRLGDDTGNDIDVSLCGEECSLLQGVEPDDFHYNRVAFSKFLAKLSPVIGNLRDVHEAWSENGDKEVLTPLGRFTIESWKVGYERGYGLLSFTAV</sequence>
<dbReference type="GO" id="GO:0032210">
    <property type="term" value="P:regulation of telomere maintenance via telomerase"/>
    <property type="evidence" value="ECO:0007669"/>
    <property type="project" value="TreeGrafter"/>
</dbReference>
<dbReference type="CDD" id="cd04497">
    <property type="entry name" value="hPOT1_OB1_like"/>
    <property type="match status" value="1"/>
</dbReference>
<proteinExistence type="inferred from homology"/>
<keyword evidence="5" id="KW-0158">Chromosome</keyword>
<dbReference type="Proteomes" id="UP000053989">
    <property type="component" value="Unassembled WGS sequence"/>
</dbReference>
<evidence type="ECO:0000313" key="11">
    <source>
        <dbReference type="EMBL" id="KIM55037.1"/>
    </source>
</evidence>
<reference evidence="11 12" key="1">
    <citation type="submission" date="2014-04" db="EMBL/GenBank/DDBJ databases">
        <authorList>
            <consortium name="DOE Joint Genome Institute"/>
            <person name="Kuo A."/>
            <person name="Kohler A."/>
            <person name="Nagy L.G."/>
            <person name="Floudas D."/>
            <person name="Copeland A."/>
            <person name="Barry K.W."/>
            <person name="Cichocki N."/>
            <person name="Veneault-Fourrey C."/>
            <person name="LaButti K."/>
            <person name="Lindquist E.A."/>
            <person name="Lipzen A."/>
            <person name="Lundell T."/>
            <person name="Morin E."/>
            <person name="Murat C."/>
            <person name="Sun H."/>
            <person name="Tunlid A."/>
            <person name="Henrissat B."/>
            <person name="Grigoriev I.V."/>
            <person name="Hibbett D.S."/>
            <person name="Martin F."/>
            <person name="Nordberg H.P."/>
            <person name="Cantor M.N."/>
            <person name="Hua S.X."/>
        </authorList>
    </citation>
    <scope>NUCLEOTIDE SEQUENCE [LARGE SCALE GENOMIC DNA]</scope>
    <source>
        <strain evidence="11 12">Foug A</strain>
    </source>
</reference>
<dbReference type="SUPFAM" id="SSF50249">
    <property type="entry name" value="Nucleic acid-binding proteins"/>
    <property type="match status" value="2"/>
</dbReference>
<dbReference type="Pfam" id="PF16686">
    <property type="entry name" value="POT1PC"/>
    <property type="match status" value="1"/>
</dbReference>
<feature type="compositionally biased region" description="Basic residues" evidence="9">
    <location>
        <begin position="217"/>
        <end position="227"/>
    </location>
</feature>
<comment type="subcellular location">
    <subcellularLocation>
        <location evidence="2">Chromosome</location>
        <location evidence="2">Telomere</location>
    </subcellularLocation>
    <subcellularLocation>
        <location evidence="1">Nucleus</location>
    </subcellularLocation>
</comment>
<dbReference type="InterPro" id="IPR032042">
    <property type="entry name" value="POT1PC"/>
</dbReference>
<organism evidence="11 12">
    <name type="scientific">Scleroderma citrinum Foug A</name>
    <dbReference type="NCBI Taxonomy" id="1036808"/>
    <lineage>
        <taxon>Eukaryota</taxon>
        <taxon>Fungi</taxon>
        <taxon>Dikarya</taxon>
        <taxon>Basidiomycota</taxon>
        <taxon>Agaricomycotina</taxon>
        <taxon>Agaricomycetes</taxon>
        <taxon>Agaricomycetidae</taxon>
        <taxon>Boletales</taxon>
        <taxon>Sclerodermatineae</taxon>
        <taxon>Sclerodermataceae</taxon>
        <taxon>Scleroderma</taxon>
    </lineage>
</organism>
<protein>
    <recommendedName>
        <fullName evidence="4">Protection of telomeres protein 1</fullName>
    </recommendedName>
</protein>
<evidence type="ECO:0000256" key="1">
    <source>
        <dbReference type="ARBA" id="ARBA00004123"/>
    </source>
</evidence>
<dbReference type="HOGENOM" id="CLU_009829_0_0_1"/>
<evidence type="ECO:0000256" key="4">
    <source>
        <dbReference type="ARBA" id="ARBA00015253"/>
    </source>
</evidence>
<dbReference type="SMART" id="SM00976">
    <property type="entry name" value="Telo_bind"/>
    <property type="match status" value="1"/>
</dbReference>
<dbReference type="STRING" id="1036808.A0A0C2ZR14"/>
<evidence type="ECO:0000313" key="12">
    <source>
        <dbReference type="Proteomes" id="UP000053989"/>
    </source>
</evidence>
<dbReference type="PANTHER" id="PTHR14513:SF0">
    <property type="entry name" value="PROTECTION OF TELOMERES PROTEIN 1"/>
    <property type="match status" value="1"/>
</dbReference>
<feature type="region of interest" description="Disordered" evidence="9">
    <location>
        <begin position="279"/>
        <end position="302"/>
    </location>
</feature>